<evidence type="ECO:0000313" key="3">
    <source>
        <dbReference type="Proteomes" id="UP000694255"/>
    </source>
</evidence>
<feature type="compositionally biased region" description="Low complexity" evidence="1">
    <location>
        <begin position="59"/>
        <end position="70"/>
    </location>
</feature>
<protein>
    <submittedName>
        <fullName evidence="2">Uncharacterized protein</fullName>
    </submittedName>
</protein>
<comment type="caution">
    <text evidence="2">The sequence shown here is derived from an EMBL/GenBank/DDBJ whole genome shotgun (WGS) entry which is preliminary data.</text>
</comment>
<dbReference type="Proteomes" id="UP000694255">
    <property type="component" value="Unassembled WGS sequence"/>
</dbReference>
<organism evidence="2 3">
    <name type="scientific">[Candida] subhashii</name>
    <dbReference type="NCBI Taxonomy" id="561895"/>
    <lineage>
        <taxon>Eukaryota</taxon>
        <taxon>Fungi</taxon>
        <taxon>Dikarya</taxon>
        <taxon>Ascomycota</taxon>
        <taxon>Saccharomycotina</taxon>
        <taxon>Pichiomycetes</taxon>
        <taxon>Debaryomycetaceae</taxon>
        <taxon>Spathaspora</taxon>
    </lineage>
</organism>
<keyword evidence="3" id="KW-1185">Reference proteome</keyword>
<dbReference type="AlphaFoldDB" id="A0A8J5V2E2"/>
<gene>
    <name evidence="2" type="ORF">J8A68_000299</name>
</gene>
<reference evidence="2 3" key="1">
    <citation type="journal article" date="2021" name="DNA Res.">
        <title>Genome analysis of Candida subhashii reveals its hybrid nature and dual mitochondrial genome conformations.</title>
        <authorList>
            <person name="Mixao V."/>
            <person name="Hegedusova E."/>
            <person name="Saus E."/>
            <person name="Pryszcz L.P."/>
            <person name="Cillingova A."/>
            <person name="Nosek J."/>
            <person name="Gabaldon T."/>
        </authorList>
    </citation>
    <scope>NUCLEOTIDE SEQUENCE [LARGE SCALE GENOMIC DNA]</scope>
    <source>
        <strain evidence="2 3">CBS 10753</strain>
    </source>
</reference>
<dbReference type="GeneID" id="73467100"/>
<evidence type="ECO:0000313" key="2">
    <source>
        <dbReference type="EMBL" id="KAG7666170.1"/>
    </source>
</evidence>
<feature type="compositionally biased region" description="Basic and acidic residues" evidence="1">
    <location>
        <begin position="99"/>
        <end position="114"/>
    </location>
</feature>
<dbReference type="EMBL" id="JAGSYN010000037">
    <property type="protein sequence ID" value="KAG7666170.1"/>
    <property type="molecule type" value="Genomic_DNA"/>
</dbReference>
<proteinExistence type="predicted"/>
<evidence type="ECO:0000256" key="1">
    <source>
        <dbReference type="SAM" id="MobiDB-lite"/>
    </source>
</evidence>
<accession>A0A8J5V2E2</accession>
<sequence length="130" mass="14762">MFRNILDKFHKSNNQKAKLLKFKEFCELDKPIKNHSFVVSFLIEIRQKQTADNLSSIYSAESSSSPIYSEVTPADATNSTQPIEEPYSAGNDRIVYIQDSDHGGKEEDKTKLTIRDTINSLTTQDEDSVE</sequence>
<name>A0A8J5V2E2_9ASCO</name>
<feature type="region of interest" description="Disordered" evidence="1">
    <location>
        <begin position="59"/>
        <end position="130"/>
    </location>
</feature>
<dbReference type="RefSeq" id="XP_049266402.1">
    <property type="nucleotide sequence ID" value="XM_049406825.1"/>
</dbReference>